<organism evidence="2 3">
    <name type="scientific">Dyadobacter fanqingshengii</name>
    <dbReference type="NCBI Taxonomy" id="2906443"/>
    <lineage>
        <taxon>Bacteria</taxon>
        <taxon>Pseudomonadati</taxon>
        <taxon>Bacteroidota</taxon>
        <taxon>Cytophagia</taxon>
        <taxon>Cytophagales</taxon>
        <taxon>Spirosomataceae</taxon>
        <taxon>Dyadobacter</taxon>
    </lineage>
</organism>
<proteinExistence type="predicted"/>
<evidence type="ECO:0000256" key="1">
    <source>
        <dbReference type="SAM" id="Phobius"/>
    </source>
</evidence>
<dbReference type="Proteomes" id="UP001139700">
    <property type="component" value="Unassembled WGS sequence"/>
</dbReference>
<dbReference type="RefSeq" id="WP_234612874.1">
    <property type="nucleotide sequence ID" value="NZ_CP098806.1"/>
</dbReference>
<evidence type="ECO:0000313" key="3">
    <source>
        <dbReference type="Proteomes" id="UP001139700"/>
    </source>
</evidence>
<reference evidence="2" key="1">
    <citation type="submission" date="2021-12" db="EMBL/GenBank/DDBJ databases">
        <title>Novel species in genus Dyadobacter.</title>
        <authorList>
            <person name="Ma C."/>
        </authorList>
    </citation>
    <scope>NUCLEOTIDE SEQUENCE</scope>
    <source>
        <strain evidence="2">CY399</strain>
    </source>
</reference>
<dbReference type="AlphaFoldDB" id="A0A9X1T9W9"/>
<feature type="transmembrane region" description="Helical" evidence="1">
    <location>
        <begin position="12"/>
        <end position="32"/>
    </location>
</feature>
<feature type="transmembrane region" description="Helical" evidence="1">
    <location>
        <begin position="66"/>
        <end position="88"/>
    </location>
</feature>
<keyword evidence="3" id="KW-1185">Reference proteome</keyword>
<dbReference type="InterPro" id="IPR058068">
    <property type="entry name" value="LIC_13387-like"/>
</dbReference>
<comment type="caution">
    <text evidence="2">The sequence shown here is derived from an EMBL/GenBank/DDBJ whole genome shotgun (WGS) entry which is preliminary data.</text>
</comment>
<gene>
    <name evidence="2" type="ORF">LXM24_09990</name>
</gene>
<dbReference type="EMBL" id="JAJTTA010000002">
    <property type="protein sequence ID" value="MCF0040414.1"/>
    <property type="molecule type" value="Genomic_DNA"/>
</dbReference>
<accession>A0A9X1T9W9</accession>
<evidence type="ECO:0000313" key="2">
    <source>
        <dbReference type="EMBL" id="MCF0040414.1"/>
    </source>
</evidence>
<feature type="transmembrane region" description="Helical" evidence="1">
    <location>
        <begin position="100"/>
        <end position="116"/>
    </location>
</feature>
<keyword evidence="1" id="KW-0812">Transmembrane</keyword>
<feature type="transmembrane region" description="Helical" evidence="1">
    <location>
        <begin position="122"/>
        <end position="143"/>
    </location>
</feature>
<name>A0A9X1T9W9_9BACT</name>
<keyword evidence="1" id="KW-0472">Membrane</keyword>
<sequence length="152" mass="17466">MEKSINIHQVARTCLILASVILLFFGILHLHGTFFSTDLYPKDLDLIEKLKISTIQMDESGIIWKLWIGFNAMFSVGLIFIGSVNLYLSTKHFEFIRAKSAILTLTICSNIFFVWTGNRYMISDFSISMAIPLIFFAIGYAIIRLKRLNYLK</sequence>
<keyword evidence="1" id="KW-1133">Transmembrane helix</keyword>
<dbReference type="NCBIfam" id="NF047765">
    <property type="entry name" value="LIC_13387_fam"/>
    <property type="match status" value="1"/>
</dbReference>
<protein>
    <submittedName>
        <fullName evidence="2">Uncharacterized protein</fullName>
    </submittedName>
</protein>